<dbReference type="Proteomes" id="UP000747542">
    <property type="component" value="Unassembled WGS sequence"/>
</dbReference>
<gene>
    <name evidence="5" type="ORF">Hamer_G018270</name>
</gene>
<dbReference type="PANTHER" id="PTHR12381">
    <property type="entry name" value="HETEROGENEOUS NUCLEAR RIBONUCLEOPROTEIN U FAMILY MEMBER"/>
    <property type="match status" value="1"/>
</dbReference>
<feature type="compositionally biased region" description="Low complexity" evidence="3">
    <location>
        <begin position="421"/>
        <end position="438"/>
    </location>
</feature>
<dbReference type="InterPro" id="IPR003877">
    <property type="entry name" value="SPRY_dom"/>
</dbReference>
<evidence type="ECO:0000313" key="5">
    <source>
        <dbReference type="EMBL" id="KAG7162746.1"/>
    </source>
</evidence>
<feature type="compositionally biased region" description="Basic and acidic residues" evidence="3">
    <location>
        <begin position="111"/>
        <end position="133"/>
    </location>
</feature>
<dbReference type="Gene3D" id="2.60.120.920">
    <property type="match status" value="1"/>
</dbReference>
<feature type="non-terminal residue" evidence="5">
    <location>
        <position position="1"/>
    </location>
</feature>
<feature type="non-terminal residue" evidence="5">
    <location>
        <position position="855"/>
    </location>
</feature>
<evidence type="ECO:0000256" key="2">
    <source>
        <dbReference type="ARBA" id="ARBA00023242"/>
    </source>
</evidence>
<feature type="domain" description="B30.2/SPRY" evidence="4">
    <location>
        <begin position="461"/>
        <end position="662"/>
    </location>
</feature>
<sequence>EDGVDDSAGGAENEEVEEIEQEEEVEPEPVVEAIEPEPESSPMKKVQSEPEASPAKKVPEPSPVKKVPELSPKVPDPSPVKKMPEPSPVKKVPELEPLPVKKVPEPSPAKKAPEPSPAKRKDSEPQEASVKEEPEPENSSKLGYEEEPVEDIDVKTEKDNGLEMEVKEEANIKEEFDVKEEPMVSEETEAVRRGEKRALSRSRSPETAPDSKRSRPEVEEVRIEDEPERDMTVVALDWCSMESTRSKTEVWLIGQHITEITGAQLPSRGDVLRLFFHGHNEHKKTVNDSASEVAASVISFWNKARIPTITEKSIGRKVVDLFLMWKGLKKNCTRTTDTQRKKEETFCDELEDLFDVAHPKAMQLLTIKEDRAFLAAQREKGRRGVDKKIACSIKCREESKSKQSLQQNQASSALEYDELGSSSETESQSSSSSSTSSLAISPVVSSSNRKRATLKVITPELSSTLDRTGISHRSALRIVSATAASLDNSDLSLIISKEDYLSAQPLTMQGFGYVWHGVRATYGFTRGRIFFEVKAEDYLPVPQLEEEEQHPHVLRVGVSVNDAGLTLGEDPFSYGYGGTGKASTNLRFKDYGKLFGKGDVVGCFVDMEAEPIVISFTVNGEHQGIAYEVQHADLGDQALFPHIVTKNSSFRQTIISSGAKTGIVVHWDGKLLPSLTGEESVERLSILISGKDVSSSVGNVRLLGVLHLSSGTGVAQANAVVDTLKDWDVDDRVVTMCFDTTAANTGHVRGAFTLIEERLGRNLLYLPCRHHILEVVLRDVFKVIHGSSSGPDVLLFQRFKKQWHQIKQLDFKTGETNGYITAVLKENSEWVQKVIDYYKKALKQTQPRDDYLRLM</sequence>
<dbReference type="InterPro" id="IPR012337">
    <property type="entry name" value="RNaseH-like_sf"/>
</dbReference>
<dbReference type="PROSITE" id="PS50188">
    <property type="entry name" value="B302_SPRY"/>
    <property type="match status" value="1"/>
</dbReference>
<dbReference type="GO" id="GO:0005634">
    <property type="term" value="C:nucleus"/>
    <property type="evidence" value="ECO:0007669"/>
    <property type="project" value="UniProtKB-SubCell"/>
</dbReference>
<dbReference type="SUPFAM" id="SSF53098">
    <property type="entry name" value="Ribonuclease H-like"/>
    <property type="match status" value="1"/>
</dbReference>
<dbReference type="GO" id="GO:1990904">
    <property type="term" value="C:ribonucleoprotein complex"/>
    <property type="evidence" value="ECO:0007669"/>
    <property type="project" value="UniProtKB-KW"/>
</dbReference>
<dbReference type="GO" id="GO:0003723">
    <property type="term" value="F:RNA binding"/>
    <property type="evidence" value="ECO:0007669"/>
    <property type="project" value="TreeGrafter"/>
</dbReference>
<name>A0A8J5JUL4_HOMAM</name>
<dbReference type="InterPro" id="IPR043136">
    <property type="entry name" value="B30.2/SPRY_sf"/>
</dbReference>
<feature type="region of interest" description="Disordered" evidence="3">
    <location>
        <begin position="1"/>
        <end position="226"/>
    </location>
</feature>
<organism evidence="5 6">
    <name type="scientific">Homarus americanus</name>
    <name type="common">American lobster</name>
    <dbReference type="NCBI Taxonomy" id="6706"/>
    <lineage>
        <taxon>Eukaryota</taxon>
        <taxon>Metazoa</taxon>
        <taxon>Ecdysozoa</taxon>
        <taxon>Arthropoda</taxon>
        <taxon>Crustacea</taxon>
        <taxon>Multicrustacea</taxon>
        <taxon>Malacostraca</taxon>
        <taxon>Eumalacostraca</taxon>
        <taxon>Eucarida</taxon>
        <taxon>Decapoda</taxon>
        <taxon>Pleocyemata</taxon>
        <taxon>Astacidea</taxon>
        <taxon>Nephropoidea</taxon>
        <taxon>Nephropidae</taxon>
        <taxon>Homarus</taxon>
    </lineage>
</organism>
<dbReference type="EMBL" id="JAHLQT010027102">
    <property type="protein sequence ID" value="KAG7162746.1"/>
    <property type="molecule type" value="Genomic_DNA"/>
</dbReference>
<keyword evidence="2" id="KW-0539">Nucleus</keyword>
<keyword evidence="5" id="KW-0687">Ribonucleoprotein</keyword>
<dbReference type="GO" id="GO:0000380">
    <property type="term" value="P:alternative mRNA splicing, via spliceosome"/>
    <property type="evidence" value="ECO:0007669"/>
    <property type="project" value="TreeGrafter"/>
</dbReference>
<feature type="region of interest" description="Disordered" evidence="3">
    <location>
        <begin position="413"/>
        <end position="438"/>
    </location>
</feature>
<accession>A0A8J5JUL4</accession>
<dbReference type="Pfam" id="PF00622">
    <property type="entry name" value="SPRY"/>
    <property type="match status" value="1"/>
</dbReference>
<evidence type="ECO:0000313" key="6">
    <source>
        <dbReference type="Proteomes" id="UP000747542"/>
    </source>
</evidence>
<proteinExistence type="predicted"/>
<dbReference type="InterPro" id="IPR035778">
    <property type="entry name" value="SPRY_hnRNP_U"/>
</dbReference>
<feature type="compositionally biased region" description="Acidic residues" evidence="3">
    <location>
        <begin position="12"/>
        <end position="38"/>
    </location>
</feature>
<reference evidence="5" key="1">
    <citation type="journal article" date="2021" name="Sci. Adv.">
        <title>The American lobster genome reveals insights on longevity, neural, and immune adaptations.</title>
        <authorList>
            <person name="Polinski J.M."/>
            <person name="Zimin A.V."/>
            <person name="Clark K.F."/>
            <person name="Kohn A.B."/>
            <person name="Sadowski N."/>
            <person name="Timp W."/>
            <person name="Ptitsyn A."/>
            <person name="Khanna P."/>
            <person name="Romanova D.Y."/>
            <person name="Williams P."/>
            <person name="Greenwood S.J."/>
            <person name="Moroz L.L."/>
            <person name="Walt D.R."/>
            <person name="Bodnar A.G."/>
        </authorList>
    </citation>
    <scope>NUCLEOTIDE SEQUENCE</scope>
    <source>
        <strain evidence="5">GMGI-L3</strain>
    </source>
</reference>
<dbReference type="InterPro" id="IPR013320">
    <property type="entry name" value="ConA-like_dom_sf"/>
</dbReference>
<keyword evidence="6" id="KW-1185">Reference proteome</keyword>
<comment type="subcellular location">
    <subcellularLocation>
        <location evidence="1">Nucleus</location>
    </subcellularLocation>
</comment>
<feature type="compositionally biased region" description="Basic and acidic residues" evidence="3">
    <location>
        <begin position="189"/>
        <end position="198"/>
    </location>
</feature>
<evidence type="ECO:0000259" key="4">
    <source>
        <dbReference type="PROSITE" id="PS50188"/>
    </source>
</evidence>
<dbReference type="PANTHER" id="PTHR12381:SF56">
    <property type="entry name" value="B30.2_SPRY DOMAIN-CONTAINING PROTEIN-RELATED"/>
    <property type="match status" value="1"/>
</dbReference>
<dbReference type="InterPro" id="IPR001870">
    <property type="entry name" value="B30.2/SPRY"/>
</dbReference>
<comment type="caution">
    <text evidence="5">The sequence shown here is derived from an EMBL/GenBank/DDBJ whole genome shotgun (WGS) entry which is preliminary data.</text>
</comment>
<feature type="compositionally biased region" description="Basic and acidic residues" evidence="3">
    <location>
        <begin position="209"/>
        <end position="221"/>
    </location>
</feature>
<dbReference type="SUPFAM" id="SSF49899">
    <property type="entry name" value="Concanavalin A-like lectins/glucanases"/>
    <property type="match status" value="1"/>
</dbReference>
<evidence type="ECO:0000256" key="3">
    <source>
        <dbReference type="SAM" id="MobiDB-lite"/>
    </source>
</evidence>
<dbReference type="CDD" id="cd12884">
    <property type="entry name" value="SPRY_hnRNP"/>
    <property type="match status" value="1"/>
</dbReference>
<dbReference type="SMART" id="SM00449">
    <property type="entry name" value="SPRY"/>
    <property type="match status" value="1"/>
</dbReference>
<dbReference type="AlphaFoldDB" id="A0A8J5JUL4"/>
<protein>
    <submittedName>
        <fullName evidence="5">Heterogeneous nuclear ribonucleoprotein U-like protein 1-like 3</fullName>
    </submittedName>
</protein>
<feature type="compositionally biased region" description="Basic and acidic residues" evidence="3">
    <location>
        <begin position="152"/>
        <end position="182"/>
    </location>
</feature>
<evidence type="ECO:0000256" key="1">
    <source>
        <dbReference type="ARBA" id="ARBA00004123"/>
    </source>
</evidence>